<dbReference type="RefSeq" id="WP_089255698.1">
    <property type="nucleotide sequence ID" value="NZ_FZPH01000031.1"/>
</dbReference>
<dbReference type="SUPFAM" id="SSF69304">
    <property type="entry name" value="Tricorn protease N-terminal domain"/>
    <property type="match status" value="1"/>
</dbReference>
<keyword evidence="2" id="KW-0812">Transmembrane</keyword>
<keyword evidence="2" id="KW-0472">Membrane</keyword>
<dbReference type="OrthoDB" id="3347970at2"/>
<name>A0A239PGE9_9ACTN</name>
<sequence length="364" mass="38686">MNDDDLLRNSLTEIGDQAKPVDFVDRSLARSKRIGRNRAFVSGSVAACALVLAGGLAWQLGVPGRSEPEPAAMPTALPSVTGSPSPTAAPPVQSSITGLPGWLYYSDSERLVRVTKSGVDTVLVKDAYAASVSPDGARVAFVDKGGKVVVTDRDGRNRRTVFQGAKYYGYEPAWSPDSEQLLLAKGPDGEVTKGIVTIATGRFTPLVDQRSAIHFLWSADGRHIGYATGDCDLATADPDGGNARVVPGFGSGEPQANYGRRRSCDPYSISADGGLISVWQRKDQEEDSDIARDLIADTVIDVRTGENVGLPVRGDVTAILFQPNGDILVRTAGKLTLLGPDFRVKAEVPEPAAVEHLKLLAYTP</sequence>
<evidence type="ECO:0000256" key="1">
    <source>
        <dbReference type="SAM" id="MobiDB-lite"/>
    </source>
</evidence>
<organism evidence="3 4">
    <name type="scientific">Asanoa hainanensis</name>
    <dbReference type="NCBI Taxonomy" id="560556"/>
    <lineage>
        <taxon>Bacteria</taxon>
        <taxon>Bacillati</taxon>
        <taxon>Actinomycetota</taxon>
        <taxon>Actinomycetes</taxon>
        <taxon>Micromonosporales</taxon>
        <taxon>Micromonosporaceae</taxon>
        <taxon>Asanoa</taxon>
    </lineage>
</organism>
<evidence type="ECO:0000256" key="2">
    <source>
        <dbReference type="SAM" id="Phobius"/>
    </source>
</evidence>
<feature type="region of interest" description="Disordered" evidence="1">
    <location>
        <begin position="67"/>
        <end position="92"/>
    </location>
</feature>
<feature type="compositionally biased region" description="Polar residues" evidence="1">
    <location>
        <begin position="78"/>
        <end position="92"/>
    </location>
</feature>
<dbReference type="EMBL" id="FZPH01000031">
    <property type="protein sequence ID" value="SNT66042.1"/>
    <property type="molecule type" value="Genomic_DNA"/>
</dbReference>
<reference evidence="3 4" key="1">
    <citation type="submission" date="2017-06" db="EMBL/GenBank/DDBJ databases">
        <authorList>
            <person name="Kim H.J."/>
            <person name="Triplett B.A."/>
        </authorList>
    </citation>
    <scope>NUCLEOTIDE SEQUENCE [LARGE SCALE GENOMIC DNA]</scope>
    <source>
        <strain evidence="3 4">CGMCC 4.5593</strain>
    </source>
</reference>
<proteinExistence type="predicted"/>
<dbReference type="Gene3D" id="2.120.10.30">
    <property type="entry name" value="TolB, C-terminal domain"/>
    <property type="match status" value="1"/>
</dbReference>
<keyword evidence="4" id="KW-1185">Reference proteome</keyword>
<accession>A0A239PGE9</accession>
<keyword evidence="2" id="KW-1133">Transmembrane helix</keyword>
<dbReference type="Proteomes" id="UP000198362">
    <property type="component" value="Unassembled WGS sequence"/>
</dbReference>
<feature type="transmembrane region" description="Helical" evidence="2">
    <location>
        <begin position="39"/>
        <end position="58"/>
    </location>
</feature>
<dbReference type="AlphaFoldDB" id="A0A239PGE9"/>
<evidence type="ECO:0000313" key="4">
    <source>
        <dbReference type="Proteomes" id="UP000198362"/>
    </source>
</evidence>
<dbReference type="InterPro" id="IPR011042">
    <property type="entry name" value="6-blade_b-propeller_TolB-like"/>
</dbReference>
<gene>
    <name evidence="3" type="ORF">SAMN05421812_13130</name>
</gene>
<protein>
    <submittedName>
        <fullName evidence="3">TolB protein</fullName>
    </submittedName>
</protein>
<evidence type="ECO:0000313" key="3">
    <source>
        <dbReference type="EMBL" id="SNT66042.1"/>
    </source>
</evidence>